<feature type="non-terminal residue" evidence="2">
    <location>
        <position position="35"/>
    </location>
</feature>
<accession>A0A382QYM3</accession>
<keyword evidence="1" id="KW-1133">Transmembrane helix</keyword>
<proteinExistence type="predicted"/>
<keyword evidence="1" id="KW-0472">Membrane</keyword>
<protein>
    <submittedName>
        <fullName evidence="2">Uncharacterized protein</fullName>
    </submittedName>
</protein>
<dbReference type="AlphaFoldDB" id="A0A382QYM3"/>
<reference evidence="2" key="1">
    <citation type="submission" date="2018-05" db="EMBL/GenBank/DDBJ databases">
        <authorList>
            <person name="Lanie J.A."/>
            <person name="Ng W.-L."/>
            <person name="Kazmierczak K.M."/>
            <person name="Andrzejewski T.M."/>
            <person name="Davidsen T.M."/>
            <person name="Wayne K.J."/>
            <person name="Tettelin H."/>
            <person name="Glass J.I."/>
            <person name="Rusch D."/>
            <person name="Podicherti R."/>
            <person name="Tsui H.-C.T."/>
            <person name="Winkler M.E."/>
        </authorList>
    </citation>
    <scope>NUCLEOTIDE SEQUENCE</scope>
</reference>
<organism evidence="2">
    <name type="scientific">marine metagenome</name>
    <dbReference type="NCBI Taxonomy" id="408172"/>
    <lineage>
        <taxon>unclassified sequences</taxon>
        <taxon>metagenomes</taxon>
        <taxon>ecological metagenomes</taxon>
    </lineage>
</organism>
<evidence type="ECO:0000256" key="1">
    <source>
        <dbReference type="SAM" id="Phobius"/>
    </source>
</evidence>
<name>A0A382QYM3_9ZZZZ</name>
<keyword evidence="1" id="KW-0812">Transmembrane</keyword>
<gene>
    <name evidence="2" type="ORF">METZ01_LOCUS343448</name>
</gene>
<sequence>MTKHRKYIICFILNLFLHGEVFDGYTLFTPKSAQE</sequence>
<feature type="transmembrane region" description="Helical" evidence="1">
    <location>
        <begin position="7"/>
        <end position="28"/>
    </location>
</feature>
<dbReference type="EMBL" id="UINC01117865">
    <property type="protein sequence ID" value="SVC90594.1"/>
    <property type="molecule type" value="Genomic_DNA"/>
</dbReference>
<evidence type="ECO:0000313" key="2">
    <source>
        <dbReference type="EMBL" id="SVC90594.1"/>
    </source>
</evidence>